<proteinExistence type="predicted"/>
<protein>
    <submittedName>
        <fullName evidence="1">Uncharacterized protein</fullName>
    </submittedName>
</protein>
<organism evidence="1 2">
    <name type="scientific">Stylonychia lemnae</name>
    <name type="common">Ciliate</name>
    <dbReference type="NCBI Taxonomy" id="5949"/>
    <lineage>
        <taxon>Eukaryota</taxon>
        <taxon>Sar</taxon>
        <taxon>Alveolata</taxon>
        <taxon>Ciliophora</taxon>
        <taxon>Intramacronucleata</taxon>
        <taxon>Spirotrichea</taxon>
        <taxon>Stichotrichia</taxon>
        <taxon>Sporadotrichida</taxon>
        <taxon>Oxytrichidae</taxon>
        <taxon>Stylonychinae</taxon>
        <taxon>Stylonychia</taxon>
    </lineage>
</organism>
<dbReference type="Proteomes" id="UP000039865">
    <property type="component" value="Unassembled WGS sequence"/>
</dbReference>
<accession>A0A078A5Y8</accession>
<dbReference type="EMBL" id="CCKQ01006304">
    <property type="protein sequence ID" value="CDW77609.1"/>
    <property type="molecule type" value="Genomic_DNA"/>
</dbReference>
<dbReference type="AlphaFoldDB" id="A0A078A5Y8"/>
<keyword evidence="2" id="KW-1185">Reference proteome</keyword>
<reference evidence="1 2" key="1">
    <citation type="submission" date="2014-06" db="EMBL/GenBank/DDBJ databases">
        <authorList>
            <person name="Swart Estienne"/>
        </authorList>
    </citation>
    <scope>NUCLEOTIDE SEQUENCE [LARGE SCALE GENOMIC DNA]</scope>
    <source>
        <strain evidence="1 2">130c</strain>
    </source>
</reference>
<name>A0A078A5Y8_STYLE</name>
<sequence>MEKQVNISEQIQQSYFILQSSIPHKLVELPLFINFKKISQPAKCRHWILDHQHIREKSGKCNRLQSYDVLMIKKKTRQTRSSNAQVRDCYYEKLGKFEACGQNKETNTQM</sequence>
<dbReference type="InParanoid" id="A0A078A5Y8"/>
<gene>
    <name evidence="1" type="primary">Contig19617.g20797</name>
    <name evidence="1" type="ORF">STYLEM_6572</name>
</gene>
<evidence type="ECO:0000313" key="2">
    <source>
        <dbReference type="Proteomes" id="UP000039865"/>
    </source>
</evidence>
<evidence type="ECO:0000313" key="1">
    <source>
        <dbReference type="EMBL" id="CDW77609.1"/>
    </source>
</evidence>